<dbReference type="PANTHER" id="PTHR35535">
    <property type="entry name" value="HEAT SHOCK PROTEIN HSLJ"/>
    <property type="match status" value="1"/>
</dbReference>
<sequence length="252" mass="28291">MKIFGLSIFTTLILSAGCNSSQKTAEANSAKKTQANTYTEFIAMSNEPSWVVIVDLNAGIRFSSLDDNRFDIKTEKSEIRKPQDISATNYKGEFENGYIQVMVYHKPCTDDMSGEVYDNKVRVSVTNTETVEYLGCGNYQGDYRLNDIWVLTEIDNQEVSMNGAIRPSLEFNISEKRLHGFGGCNQINGTFAFKKNQVVVGQLMNTLMACINQGVEDKFLKHLNGQTMDYEIGDNQLKMWNDAGSLTFKKGD</sequence>
<dbReference type="InterPro" id="IPR053147">
    <property type="entry name" value="Hsp_HslJ-like"/>
</dbReference>
<dbReference type="Pfam" id="PF03724">
    <property type="entry name" value="META"/>
    <property type="match status" value="1"/>
</dbReference>
<dbReference type="PANTHER" id="PTHR35535:SF2">
    <property type="entry name" value="DUF306 DOMAIN-CONTAINING PROTEIN"/>
    <property type="match status" value="1"/>
</dbReference>
<name>G8R1L5_OWEHD</name>
<evidence type="ECO:0000259" key="1">
    <source>
        <dbReference type="Pfam" id="PF03724"/>
    </source>
</evidence>
<dbReference type="Proteomes" id="UP000005631">
    <property type="component" value="Chromosome"/>
</dbReference>
<reference evidence="2 3" key="1">
    <citation type="journal article" date="2012" name="Stand. Genomic Sci.">
        <title>Genome sequence of the orange-pigmented seawater bacterium Owenweeksia hongkongensis type strain (UST20020801(T)).</title>
        <authorList>
            <person name="Riedel T."/>
            <person name="Held B."/>
            <person name="Nolan M."/>
            <person name="Lucas S."/>
            <person name="Lapidus A."/>
            <person name="Tice H."/>
            <person name="Del Rio T.G."/>
            <person name="Cheng J.F."/>
            <person name="Han C."/>
            <person name="Tapia R."/>
            <person name="Goodwin L.A."/>
            <person name="Pitluck S."/>
            <person name="Liolios K."/>
            <person name="Mavromatis K."/>
            <person name="Pagani I."/>
            <person name="Ivanova N."/>
            <person name="Mikhailova N."/>
            <person name="Pati A."/>
            <person name="Chen A."/>
            <person name="Palaniappan K."/>
            <person name="Rohde M."/>
            <person name="Tindall B.J."/>
            <person name="Detter J.C."/>
            <person name="Goker M."/>
            <person name="Woyke T."/>
            <person name="Bristow J."/>
            <person name="Eisen J.A."/>
            <person name="Markowitz V."/>
            <person name="Hugenholtz P."/>
            <person name="Klenk H.P."/>
            <person name="Kyrpides N.C."/>
        </authorList>
    </citation>
    <scope>NUCLEOTIDE SEQUENCE</scope>
    <source>
        <strain evidence="3">DSM 17368 / JCM 12287 / NRRL B-23963</strain>
    </source>
</reference>
<protein>
    <submittedName>
        <fullName evidence="2">Heat shock protein</fullName>
    </submittedName>
</protein>
<dbReference type="EMBL" id="CP003156">
    <property type="protein sequence ID" value="AEV31754.1"/>
    <property type="molecule type" value="Genomic_DNA"/>
</dbReference>
<keyword evidence="2" id="KW-0346">Stress response</keyword>
<keyword evidence="3" id="KW-1185">Reference proteome</keyword>
<dbReference type="PATRIC" id="fig|926562.3.peg.754"/>
<dbReference type="PROSITE" id="PS51257">
    <property type="entry name" value="PROKAR_LIPOPROTEIN"/>
    <property type="match status" value="1"/>
</dbReference>
<proteinExistence type="predicted"/>
<evidence type="ECO:0000313" key="2">
    <source>
        <dbReference type="EMBL" id="AEV31754.1"/>
    </source>
</evidence>
<accession>G8R1L5</accession>
<dbReference type="STRING" id="926562.Oweho_0741"/>
<dbReference type="RefSeq" id="WP_014201115.1">
    <property type="nucleotide sequence ID" value="NC_016599.1"/>
</dbReference>
<dbReference type="InterPro" id="IPR005184">
    <property type="entry name" value="DUF306_Meta_HslJ"/>
</dbReference>
<dbReference type="InterPro" id="IPR038670">
    <property type="entry name" value="HslJ-like_sf"/>
</dbReference>
<dbReference type="Gene3D" id="2.40.128.270">
    <property type="match status" value="1"/>
</dbReference>
<dbReference type="HOGENOM" id="CLU_092758_0_0_10"/>
<dbReference type="AlphaFoldDB" id="G8R1L5"/>
<feature type="domain" description="DUF306" evidence="1">
    <location>
        <begin position="147"/>
        <end position="248"/>
    </location>
</feature>
<dbReference type="eggNOG" id="COG3187">
    <property type="taxonomic scope" value="Bacteria"/>
</dbReference>
<dbReference type="KEGG" id="oho:Oweho_0741"/>
<organism evidence="2 3">
    <name type="scientific">Owenweeksia hongkongensis (strain DSM 17368 / CIP 108786 / JCM 12287 / NRRL B-23963 / UST20020801)</name>
    <dbReference type="NCBI Taxonomy" id="926562"/>
    <lineage>
        <taxon>Bacteria</taxon>
        <taxon>Pseudomonadati</taxon>
        <taxon>Bacteroidota</taxon>
        <taxon>Flavobacteriia</taxon>
        <taxon>Flavobacteriales</taxon>
        <taxon>Owenweeksiaceae</taxon>
        <taxon>Owenweeksia</taxon>
    </lineage>
</organism>
<gene>
    <name evidence="2" type="ordered locus">Oweho_0741</name>
</gene>
<dbReference type="eggNOG" id="COG3650">
    <property type="taxonomic scope" value="Bacteria"/>
</dbReference>
<dbReference type="OrthoDB" id="5348860at2"/>
<evidence type="ECO:0000313" key="3">
    <source>
        <dbReference type="Proteomes" id="UP000005631"/>
    </source>
</evidence>